<sequence length="127" mass="14490">MATSKPTQNEHDHELDGEEENVQPDKKEKKKKQDSEAAADLEKVTDYAEEKEISTESIQNAMSLVNQKTSEERSKKASRERELAKVVIRKEDVELIMTELEVTKLVAERTLREHQGDIVKALISLTN</sequence>
<accession>A0A6P4ZSE2</accession>
<dbReference type="Pfam" id="PF19026">
    <property type="entry name" value="UBA_HYPK"/>
    <property type="match status" value="1"/>
</dbReference>
<dbReference type="PANTHER" id="PTHR31184">
    <property type="entry name" value="HUNTINGTIN-INTERACTING PROTEIN K FAMILY MEMBER"/>
    <property type="match status" value="1"/>
</dbReference>
<dbReference type="GeneID" id="109481598"/>
<dbReference type="InterPro" id="IPR044034">
    <property type="entry name" value="NAC-like_UBA"/>
</dbReference>
<dbReference type="RefSeq" id="XP_019639743.1">
    <property type="nucleotide sequence ID" value="XM_019784184.1"/>
</dbReference>
<dbReference type="OrthoDB" id="285219at2759"/>
<keyword evidence="3" id="KW-1185">Reference proteome</keyword>
<evidence type="ECO:0000313" key="4">
    <source>
        <dbReference type="RefSeq" id="XP_019639743.1"/>
    </source>
</evidence>
<evidence type="ECO:0000259" key="2">
    <source>
        <dbReference type="Pfam" id="PF19026"/>
    </source>
</evidence>
<evidence type="ECO:0000313" key="3">
    <source>
        <dbReference type="Proteomes" id="UP000515135"/>
    </source>
</evidence>
<name>A0A6P4ZSE2_BRABE</name>
<feature type="compositionally biased region" description="Basic and acidic residues" evidence="1">
    <location>
        <begin position="23"/>
        <end position="54"/>
    </location>
</feature>
<organism evidence="3 4">
    <name type="scientific">Branchiostoma belcheri</name>
    <name type="common">Amphioxus</name>
    <dbReference type="NCBI Taxonomy" id="7741"/>
    <lineage>
        <taxon>Eukaryota</taxon>
        <taxon>Metazoa</taxon>
        <taxon>Chordata</taxon>
        <taxon>Cephalochordata</taxon>
        <taxon>Leptocardii</taxon>
        <taxon>Amphioxiformes</taxon>
        <taxon>Branchiostomatidae</taxon>
        <taxon>Branchiostoma</taxon>
    </lineage>
</organism>
<dbReference type="GO" id="GO:0050821">
    <property type="term" value="P:protein stabilization"/>
    <property type="evidence" value="ECO:0007669"/>
    <property type="project" value="TreeGrafter"/>
</dbReference>
<dbReference type="GO" id="GO:0043066">
    <property type="term" value="P:negative regulation of apoptotic process"/>
    <property type="evidence" value="ECO:0007669"/>
    <property type="project" value="TreeGrafter"/>
</dbReference>
<dbReference type="InterPro" id="IPR038922">
    <property type="entry name" value="HYPK_UBA"/>
</dbReference>
<dbReference type="Gene3D" id="1.10.8.10">
    <property type="entry name" value="DNA helicase RuvA subunit, C-terminal domain"/>
    <property type="match status" value="1"/>
</dbReference>
<dbReference type="PANTHER" id="PTHR31184:SF2">
    <property type="entry name" value="HUNTINGTIN-INTERACTING PROTEIN K"/>
    <property type="match status" value="1"/>
</dbReference>
<dbReference type="KEGG" id="bbel:109481598"/>
<dbReference type="CDD" id="cd14361">
    <property type="entry name" value="UBA_HYPK"/>
    <property type="match status" value="1"/>
</dbReference>
<protein>
    <submittedName>
        <fullName evidence="4">Huntingtin-interacting protein K-like</fullName>
    </submittedName>
</protein>
<feature type="domain" description="Nascent polypeptide-associated complex subunit alpha-like UBA" evidence="2">
    <location>
        <begin position="86"/>
        <end position="126"/>
    </location>
</feature>
<gene>
    <name evidence="4" type="primary">LOC109481598</name>
</gene>
<dbReference type="Proteomes" id="UP000515135">
    <property type="component" value="Unplaced"/>
</dbReference>
<proteinExistence type="predicted"/>
<evidence type="ECO:0000256" key="1">
    <source>
        <dbReference type="SAM" id="MobiDB-lite"/>
    </source>
</evidence>
<reference evidence="4" key="1">
    <citation type="submission" date="2025-08" db="UniProtKB">
        <authorList>
            <consortium name="RefSeq"/>
        </authorList>
    </citation>
    <scope>IDENTIFICATION</scope>
    <source>
        <tissue evidence="4">Gonad</tissue>
    </source>
</reference>
<dbReference type="InterPro" id="IPR052617">
    <property type="entry name" value="Huntingtin-int_K"/>
</dbReference>
<dbReference type="AlphaFoldDB" id="A0A6P4ZSE2"/>
<feature type="region of interest" description="Disordered" evidence="1">
    <location>
        <begin position="1"/>
        <end position="54"/>
    </location>
</feature>